<dbReference type="InterPro" id="IPR029058">
    <property type="entry name" value="AB_hydrolase_fold"/>
</dbReference>
<evidence type="ECO:0008006" key="4">
    <source>
        <dbReference type="Google" id="ProtNLM"/>
    </source>
</evidence>
<dbReference type="PANTHER" id="PTHR31479">
    <property type="entry name" value="ALPHA/BETA-HYDROLASES SUPERFAMILY PROTEIN"/>
    <property type="match status" value="1"/>
</dbReference>
<evidence type="ECO:0000256" key="1">
    <source>
        <dbReference type="SAM" id="Coils"/>
    </source>
</evidence>
<proteinExistence type="predicted"/>
<reference evidence="3" key="1">
    <citation type="journal article" date="2017" name="Cell">
        <title>Insights into land plant evolution garnered from the Marchantia polymorpha genome.</title>
        <authorList>
            <person name="Bowman J.L."/>
            <person name="Kohchi T."/>
            <person name="Yamato K.T."/>
            <person name="Jenkins J."/>
            <person name="Shu S."/>
            <person name="Ishizaki K."/>
            <person name="Yamaoka S."/>
            <person name="Nishihama R."/>
            <person name="Nakamura Y."/>
            <person name="Berger F."/>
            <person name="Adam C."/>
            <person name="Aki S.S."/>
            <person name="Althoff F."/>
            <person name="Araki T."/>
            <person name="Arteaga-Vazquez M.A."/>
            <person name="Balasubrmanian S."/>
            <person name="Barry K."/>
            <person name="Bauer D."/>
            <person name="Boehm C.R."/>
            <person name="Briginshaw L."/>
            <person name="Caballero-Perez J."/>
            <person name="Catarino B."/>
            <person name="Chen F."/>
            <person name="Chiyoda S."/>
            <person name="Chovatia M."/>
            <person name="Davies K.M."/>
            <person name="Delmans M."/>
            <person name="Demura T."/>
            <person name="Dierschke T."/>
            <person name="Dolan L."/>
            <person name="Dorantes-Acosta A.E."/>
            <person name="Eklund D.M."/>
            <person name="Florent S.N."/>
            <person name="Flores-Sandoval E."/>
            <person name="Fujiyama A."/>
            <person name="Fukuzawa H."/>
            <person name="Galik B."/>
            <person name="Grimanelli D."/>
            <person name="Grimwood J."/>
            <person name="Grossniklaus U."/>
            <person name="Hamada T."/>
            <person name="Haseloff J."/>
            <person name="Hetherington A.J."/>
            <person name="Higo A."/>
            <person name="Hirakawa Y."/>
            <person name="Hundley H.N."/>
            <person name="Ikeda Y."/>
            <person name="Inoue K."/>
            <person name="Inoue S.I."/>
            <person name="Ishida S."/>
            <person name="Jia Q."/>
            <person name="Kakita M."/>
            <person name="Kanazawa T."/>
            <person name="Kawai Y."/>
            <person name="Kawashima T."/>
            <person name="Kennedy M."/>
            <person name="Kinose K."/>
            <person name="Kinoshita T."/>
            <person name="Kohara Y."/>
            <person name="Koide E."/>
            <person name="Komatsu K."/>
            <person name="Kopischke S."/>
            <person name="Kubo M."/>
            <person name="Kyozuka J."/>
            <person name="Lagercrantz U."/>
            <person name="Lin S.S."/>
            <person name="Lindquist E."/>
            <person name="Lipzen A.M."/>
            <person name="Lu C.W."/>
            <person name="De Luna E."/>
            <person name="Martienssen R.A."/>
            <person name="Minamino N."/>
            <person name="Mizutani M."/>
            <person name="Mizutani M."/>
            <person name="Mochizuki N."/>
            <person name="Monte I."/>
            <person name="Mosher R."/>
            <person name="Nagasaki H."/>
            <person name="Nakagami H."/>
            <person name="Naramoto S."/>
            <person name="Nishitani K."/>
            <person name="Ohtani M."/>
            <person name="Okamoto T."/>
            <person name="Okumura M."/>
            <person name="Phillips J."/>
            <person name="Pollak B."/>
            <person name="Reinders A."/>
            <person name="Rovekamp M."/>
            <person name="Sano R."/>
            <person name="Sawa S."/>
            <person name="Schmid M.W."/>
            <person name="Shirakawa M."/>
            <person name="Solano R."/>
            <person name="Spunde A."/>
            <person name="Suetsugu N."/>
            <person name="Sugano S."/>
            <person name="Sugiyama A."/>
            <person name="Sun R."/>
            <person name="Suzuki Y."/>
            <person name="Takenaka M."/>
            <person name="Takezawa D."/>
            <person name="Tomogane H."/>
            <person name="Tsuzuki M."/>
            <person name="Ueda T."/>
            <person name="Umeda M."/>
            <person name="Ward J.M."/>
            <person name="Watanabe Y."/>
            <person name="Yazaki K."/>
            <person name="Yokoyama R."/>
            <person name="Yoshitake Y."/>
            <person name="Yotsui I."/>
            <person name="Zachgo S."/>
            <person name="Schmutz J."/>
        </authorList>
    </citation>
    <scope>NUCLEOTIDE SEQUENCE [LARGE SCALE GENOMIC DNA]</scope>
    <source>
        <strain evidence="3">Tak-1</strain>
    </source>
</reference>
<keyword evidence="1" id="KW-0175">Coiled coil</keyword>
<dbReference type="SUPFAM" id="SSF53474">
    <property type="entry name" value="alpha/beta-Hydrolases"/>
    <property type="match status" value="1"/>
</dbReference>
<dbReference type="Gene3D" id="3.40.50.1820">
    <property type="entry name" value="alpha/beta hydrolase"/>
    <property type="match status" value="1"/>
</dbReference>
<protein>
    <recommendedName>
        <fullName evidence="4">Fungal lipase-like domain-containing protein</fullName>
    </recommendedName>
</protein>
<keyword evidence="3" id="KW-1185">Reference proteome</keyword>
<name>A0A2R6W3D1_MARPO</name>
<evidence type="ECO:0000313" key="3">
    <source>
        <dbReference type="Proteomes" id="UP000244005"/>
    </source>
</evidence>
<dbReference type="Gramene" id="Mp5g22310.1">
    <property type="protein sequence ID" value="Mp5g22310.1.cds"/>
    <property type="gene ID" value="Mp5g22310"/>
</dbReference>
<dbReference type="OrthoDB" id="58570at2759"/>
<sequence length="443" mass="51162">MVLGTLLVAGIGYKAYVVYNRRKERTAKKNDPELIFHANDQQEANIASNIKKKKKAKKNDPVLIFHANDQQEANVASNIKKKNEAKKNDPELILHANNEQDDASERKIKKRAIHGRLIYGMYDRFKDKPAKKYQKWWTKVHYDLVPLESVFTEDELHLYAKELHEERQNMYFGVFRRNKERPSAEAPDWVVAIRGTKLSAWADLQNDLGIVLETLNSSTLIALLYYVVWRLCAQHGYCNVNVTGHSLGAAAGLMVCRRLALEGCLVEGHFFNPPFTTLESLARSCAHFVERVIIDALPERVGHFYDLAKSTGKSLYHEVAGTDTENATRRKQALAEFKTLAKANWSPYLYVNKHDFICCEFLQHFTNGPVGEDPKKWYSSFTELSKKFLGEKFRRETETFHLFPSAHLVMIETHLFRPVSAHKLWNWIDPHLSYKFKHAKLIQ</sequence>
<dbReference type="Proteomes" id="UP000244005">
    <property type="component" value="Unassembled WGS sequence"/>
</dbReference>
<organism evidence="2 3">
    <name type="scientific">Marchantia polymorpha</name>
    <name type="common">Common liverwort</name>
    <name type="synonym">Marchantia aquatica</name>
    <dbReference type="NCBI Taxonomy" id="3197"/>
    <lineage>
        <taxon>Eukaryota</taxon>
        <taxon>Viridiplantae</taxon>
        <taxon>Streptophyta</taxon>
        <taxon>Embryophyta</taxon>
        <taxon>Marchantiophyta</taxon>
        <taxon>Marchantiopsida</taxon>
        <taxon>Marchantiidae</taxon>
        <taxon>Marchantiales</taxon>
        <taxon>Marchantiaceae</taxon>
        <taxon>Marchantia</taxon>
    </lineage>
</organism>
<dbReference type="PANTHER" id="PTHR31479:SF39">
    <property type="entry name" value="FUNGAL LIPASE-LIKE DOMAIN-CONTAINING PROTEIN"/>
    <property type="match status" value="1"/>
</dbReference>
<dbReference type="AlphaFoldDB" id="A0A2R6W3D1"/>
<dbReference type="EMBL" id="KZ772836">
    <property type="protein sequence ID" value="PTQ28370.1"/>
    <property type="molecule type" value="Genomic_DNA"/>
</dbReference>
<feature type="coiled-coil region" evidence="1">
    <location>
        <begin position="39"/>
        <end position="88"/>
    </location>
</feature>
<accession>A0A2R6W3D1</accession>
<evidence type="ECO:0000313" key="2">
    <source>
        <dbReference type="EMBL" id="PTQ28370.1"/>
    </source>
</evidence>
<gene>
    <name evidence="2" type="ORF">MARPO_0166s0025</name>
</gene>